<dbReference type="EMBL" id="JAPQKI010000010">
    <property type="protein sequence ID" value="KAJ5086184.1"/>
    <property type="molecule type" value="Genomic_DNA"/>
</dbReference>
<dbReference type="AlphaFoldDB" id="A0A9W9EQY0"/>
<evidence type="ECO:0000313" key="5">
    <source>
        <dbReference type="Proteomes" id="UP001149074"/>
    </source>
</evidence>
<dbReference type="RefSeq" id="XP_056470862.1">
    <property type="nucleotide sequence ID" value="XM_056623446.1"/>
</dbReference>
<sequence length="325" mass="32748">MRATPTSLIGIALLFGLANAQSPYDKTCNPPPAGDQDVETGVVATYGCGEIHNMGDYAHVQSTVATPEDCATECAKRTPEGPCSWHGGTCYLYNAGAGAAPWSDAVTIMTRKDWDKLKVAYDKCQTDKAVTSAQLTACQAAKVPGGPPSGGPPSGGPPSGGPPSGGPPSGGPPSGGPPSGGPPSGGPPSGGPPSGGPPSGGPPSGGPPSGGPPSGGPPSGGGSTPVVHRQLAPGQCPPDDGRERTVDGVTYTVMCKKAYSTGVPKHLDNVTEEYCVKACSSDSTCQGANFNTDTNNCELHSSWDGQPKYTGDVTYWIAYRPIQKR</sequence>
<reference evidence="4" key="2">
    <citation type="journal article" date="2023" name="IMA Fungus">
        <title>Comparative genomic study of the Penicillium genus elucidates a diverse pangenome and 15 lateral gene transfer events.</title>
        <authorList>
            <person name="Petersen C."/>
            <person name="Sorensen T."/>
            <person name="Nielsen M.R."/>
            <person name="Sondergaard T.E."/>
            <person name="Sorensen J.L."/>
            <person name="Fitzpatrick D.A."/>
            <person name="Frisvad J.C."/>
            <person name="Nielsen K.L."/>
        </authorList>
    </citation>
    <scope>NUCLEOTIDE SEQUENCE</scope>
    <source>
        <strain evidence="4">IBT 30761</strain>
    </source>
</reference>
<organism evidence="4 5">
    <name type="scientific">Penicillium argentinense</name>
    <dbReference type="NCBI Taxonomy" id="1131581"/>
    <lineage>
        <taxon>Eukaryota</taxon>
        <taxon>Fungi</taxon>
        <taxon>Dikarya</taxon>
        <taxon>Ascomycota</taxon>
        <taxon>Pezizomycotina</taxon>
        <taxon>Eurotiomycetes</taxon>
        <taxon>Eurotiomycetidae</taxon>
        <taxon>Eurotiales</taxon>
        <taxon>Aspergillaceae</taxon>
        <taxon>Penicillium</taxon>
    </lineage>
</organism>
<keyword evidence="2" id="KW-0732">Signal</keyword>
<dbReference type="GeneID" id="81362425"/>
<feature type="chain" id="PRO_5040792340" description="Apple domain-containing protein" evidence="2">
    <location>
        <begin position="21"/>
        <end position="325"/>
    </location>
</feature>
<evidence type="ECO:0000256" key="2">
    <source>
        <dbReference type="SAM" id="SignalP"/>
    </source>
</evidence>
<feature type="compositionally biased region" description="Pro residues" evidence="1">
    <location>
        <begin position="145"/>
        <end position="216"/>
    </location>
</feature>
<dbReference type="Pfam" id="PF00024">
    <property type="entry name" value="PAN_1"/>
    <property type="match status" value="1"/>
</dbReference>
<comment type="caution">
    <text evidence="4">The sequence shown here is derived from an EMBL/GenBank/DDBJ whole genome shotgun (WGS) entry which is preliminary data.</text>
</comment>
<evidence type="ECO:0000313" key="4">
    <source>
        <dbReference type="EMBL" id="KAJ5086184.1"/>
    </source>
</evidence>
<dbReference type="OrthoDB" id="10520789at2759"/>
<reference evidence="4" key="1">
    <citation type="submission" date="2022-11" db="EMBL/GenBank/DDBJ databases">
        <authorList>
            <person name="Petersen C."/>
        </authorList>
    </citation>
    <scope>NUCLEOTIDE SEQUENCE</scope>
    <source>
        <strain evidence="4">IBT 30761</strain>
    </source>
</reference>
<feature type="region of interest" description="Disordered" evidence="1">
    <location>
        <begin position="141"/>
        <end position="245"/>
    </location>
</feature>
<dbReference type="InterPro" id="IPR003609">
    <property type="entry name" value="Pan_app"/>
</dbReference>
<gene>
    <name evidence="4" type="ORF">N7532_010955</name>
</gene>
<dbReference type="SUPFAM" id="SSF57414">
    <property type="entry name" value="Hairpin loop containing domain-like"/>
    <property type="match status" value="1"/>
</dbReference>
<proteinExistence type="predicted"/>
<evidence type="ECO:0000256" key="1">
    <source>
        <dbReference type="SAM" id="MobiDB-lite"/>
    </source>
</evidence>
<evidence type="ECO:0000259" key="3">
    <source>
        <dbReference type="Pfam" id="PF00024"/>
    </source>
</evidence>
<feature type="signal peptide" evidence="2">
    <location>
        <begin position="1"/>
        <end position="20"/>
    </location>
</feature>
<name>A0A9W9EQY0_9EURO</name>
<keyword evidence="5" id="KW-1185">Reference proteome</keyword>
<feature type="domain" description="Apple" evidence="3">
    <location>
        <begin position="263"/>
        <end position="308"/>
    </location>
</feature>
<dbReference type="Gene3D" id="3.50.4.10">
    <property type="entry name" value="Hepatocyte Growth Factor"/>
    <property type="match status" value="1"/>
</dbReference>
<protein>
    <recommendedName>
        <fullName evidence="3">Apple domain-containing protein</fullName>
    </recommendedName>
</protein>
<accession>A0A9W9EQY0</accession>
<dbReference type="Proteomes" id="UP001149074">
    <property type="component" value="Unassembled WGS sequence"/>
</dbReference>